<protein>
    <recommendedName>
        <fullName evidence="4">Transposase</fullName>
    </recommendedName>
</protein>
<reference evidence="2 3" key="1">
    <citation type="submission" date="2023-11" db="EMBL/GenBank/DDBJ databases">
        <title>Gilvimarinus fulvus sp. nov., isolated from the surface of Kelp.</title>
        <authorList>
            <person name="Sun Y.Y."/>
            <person name="Gong Y."/>
            <person name="Du Z.J."/>
        </authorList>
    </citation>
    <scope>NUCLEOTIDE SEQUENCE [LARGE SCALE GENOMIC DNA]</scope>
    <source>
        <strain evidence="2 3">SDUM040013</strain>
    </source>
</reference>
<organism evidence="2 3">
    <name type="scientific">Gilvimarinus gilvus</name>
    <dbReference type="NCBI Taxonomy" id="3058038"/>
    <lineage>
        <taxon>Bacteria</taxon>
        <taxon>Pseudomonadati</taxon>
        <taxon>Pseudomonadota</taxon>
        <taxon>Gammaproteobacteria</taxon>
        <taxon>Cellvibrionales</taxon>
        <taxon>Cellvibrionaceae</taxon>
        <taxon>Gilvimarinus</taxon>
    </lineage>
</organism>
<feature type="region of interest" description="Disordered" evidence="1">
    <location>
        <begin position="299"/>
        <end position="331"/>
    </location>
</feature>
<keyword evidence="3" id="KW-1185">Reference proteome</keyword>
<dbReference type="Proteomes" id="UP001273505">
    <property type="component" value="Unassembled WGS sequence"/>
</dbReference>
<evidence type="ECO:0008006" key="4">
    <source>
        <dbReference type="Google" id="ProtNLM"/>
    </source>
</evidence>
<comment type="caution">
    <text evidence="2">The sequence shown here is derived from an EMBL/GenBank/DDBJ whole genome shotgun (WGS) entry which is preliminary data.</text>
</comment>
<evidence type="ECO:0000256" key="1">
    <source>
        <dbReference type="SAM" id="MobiDB-lite"/>
    </source>
</evidence>
<sequence>MPRDANKARISKQPGCWRVDGIGEIHGFNGRYPKTNVYMSGLHKDQIAKPLHSSSLNGEHQVIKDIPLNWIRELKTGSVWRGGERIYLPGVMDGQYEIDTRDIKIVRYSQPVELEGIEFDYALPLKAIQFGDNVSNLNASYLAIVPVLNQKSFTKYLAIPCIELFNFYICVSNRFCNSAITGSMDRYVEWKGDRLKVLKILSMEEQYVAYRSFFNKQGKSWFNYPRNSINYAVRKNDSSADTSYRLPVTIKASFPFKGLTKLTVAGKSFPYELPGGKQIWAIFVSNIISCSYEDGFDPVIESDEGGSANDPGLFNDEEGFYGEPEDDPFEDELECEENEGQEDELATTPSVVHLAENRFSVLGSLKFTRIRSGEDEYPVYPSNDHGKNGLHRPIDDATNNEGTNSFGSHVSASRDLEIFIAMVKQLRELTIEEEWEVMTRYGAEPIQIDGEVVNSFPLDKRKRSWKMIDAPDGGQSRRPRQIAWVEIRIPTLGYIYLMELELKANESGRSTLLVFRKDGRCMSNEDFKLFLGLVAVRNGWHQKGHEWKTEKVRNIAASYFENYSHRSLHHVQGLSNHEEASDAQAKEWAISILKSFSSELFSLGSVKSIRSSS</sequence>
<evidence type="ECO:0000313" key="2">
    <source>
        <dbReference type="EMBL" id="MDX6850309.1"/>
    </source>
</evidence>
<dbReference type="EMBL" id="JAXAFO010000022">
    <property type="protein sequence ID" value="MDX6850309.1"/>
    <property type="molecule type" value="Genomic_DNA"/>
</dbReference>
<proteinExistence type="predicted"/>
<dbReference type="RefSeq" id="WP_302724276.1">
    <property type="nucleotide sequence ID" value="NZ_JAULRU010000783.1"/>
</dbReference>
<feature type="compositionally biased region" description="Acidic residues" evidence="1">
    <location>
        <begin position="315"/>
        <end position="331"/>
    </location>
</feature>
<accession>A0ABU4S082</accession>
<name>A0ABU4S082_9GAMM</name>
<gene>
    <name evidence="2" type="ORF">SCD92_13120</name>
</gene>
<evidence type="ECO:0000313" key="3">
    <source>
        <dbReference type="Proteomes" id="UP001273505"/>
    </source>
</evidence>